<dbReference type="RefSeq" id="WP_090550037.1">
    <property type="nucleotide sequence ID" value="NZ_FNSR01000002.1"/>
</dbReference>
<dbReference type="Gene3D" id="3.10.350.10">
    <property type="entry name" value="LysM domain"/>
    <property type="match status" value="1"/>
</dbReference>
<dbReference type="PROSITE" id="PS51782">
    <property type="entry name" value="LYSM"/>
    <property type="match status" value="1"/>
</dbReference>
<dbReference type="AlphaFoldDB" id="A0A1H7VYR3"/>
<dbReference type="PIRSF" id="PIRSF029644">
    <property type="entry name" value="UCP029644"/>
    <property type="match status" value="1"/>
</dbReference>
<dbReference type="PANTHER" id="PTHR38731">
    <property type="entry name" value="LIPL45-RELATED LIPOPROTEIN-RELATED"/>
    <property type="match status" value="1"/>
</dbReference>
<dbReference type="Gene3D" id="2.60.120.1440">
    <property type="match status" value="1"/>
</dbReference>
<name>A0A1H7VYR3_9BURK</name>
<dbReference type="InterPro" id="IPR036779">
    <property type="entry name" value="LysM_dom_sf"/>
</dbReference>
<evidence type="ECO:0000313" key="4">
    <source>
        <dbReference type="Proteomes" id="UP000199120"/>
    </source>
</evidence>
<accession>A0A1H7VYR3</accession>
<dbReference type="InterPro" id="IPR016930">
    <property type="entry name" value="UCP029644"/>
</dbReference>
<evidence type="ECO:0000259" key="2">
    <source>
        <dbReference type="PROSITE" id="PS51782"/>
    </source>
</evidence>
<dbReference type="OrthoDB" id="9813091at2"/>
<gene>
    <name evidence="3" type="ORF">SAMN05192542_12848</name>
</gene>
<evidence type="ECO:0000313" key="3">
    <source>
        <dbReference type="EMBL" id="SEM13925.1"/>
    </source>
</evidence>
<feature type="signal peptide" evidence="1">
    <location>
        <begin position="1"/>
        <end position="33"/>
    </location>
</feature>
<dbReference type="InterPro" id="IPR018392">
    <property type="entry name" value="LysM"/>
</dbReference>
<dbReference type="PANTHER" id="PTHR38731:SF1">
    <property type="entry name" value="FECR PROTEIN DOMAIN-CONTAINING PROTEIN"/>
    <property type="match status" value="1"/>
</dbReference>
<dbReference type="CDD" id="cd00118">
    <property type="entry name" value="LysM"/>
    <property type="match status" value="1"/>
</dbReference>
<keyword evidence="1" id="KW-0732">Signal</keyword>
<organism evidence="3 4">
    <name type="scientific">Paraburkholderia caballeronis</name>
    <dbReference type="NCBI Taxonomy" id="416943"/>
    <lineage>
        <taxon>Bacteria</taxon>
        <taxon>Pseudomonadati</taxon>
        <taxon>Pseudomonadota</taxon>
        <taxon>Betaproteobacteria</taxon>
        <taxon>Burkholderiales</taxon>
        <taxon>Burkholderiaceae</taxon>
        <taxon>Paraburkholderia</taxon>
    </lineage>
</organism>
<dbReference type="EMBL" id="FOAJ01000028">
    <property type="protein sequence ID" value="SEM13925.1"/>
    <property type="molecule type" value="Genomic_DNA"/>
</dbReference>
<evidence type="ECO:0000256" key="1">
    <source>
        <dbReference type="SAM" id="SignalP"/>
    </source>
</evidence>
<dbReference type="Pfam" id="PF01476">
    <property type="entry name" value="LysM"/>
    <property type="match status" value="1"/>
</dbReference>
<sequence length="473" mass="50389">MTALRVTRPFADAFGLRASSLGLWFVASAVAFAAGAADAREPAARVAPPKPATVTYVTSKGDTLYDIAARYLRNPADWARLAQINRVDAPRRLPAGVKLLLPVALLRQDMPGANVLATSGPAQHAFRDGPYLPLIEGTQLVEGDRVRTGSEGFVTLELTDGSHLMIPPDTELDLSTLRQTVLTGTTDRVVSLRRGRVESEVTHATKKDDRFQIRSPSVVAGVRGTRFRVNYDRDSGSTAVEVIEGAVGVDASSQAPAAGVPLRASTQLVAANYGSVTARGGAIGAPVPLLAAPTLLNASKVQDGDDVAFDAAPVEGARGYRALIGRDAGLLDTIRDVRTDGPHIPVGALDDGTYFVRVTAISADGLEGMPGTYAFERRHMGIGASGGPADGVHSYQFRWFVDRRAESTSFRFVLAANPDLRTPLVDRPDVGGGHVVVSNLPAGVYYWSVVAGQFDRGRYYEKATPVQSFRLDR</sequence>
<reference evidence="4" key="1">
    <citation type="submission" date="2016-10" db="EMBL/GenBank/DDBJ databases">
        <authorList>
            <person name="Varghese N."/>
            <person name="Submissions S."/>
        </authorList>
    </citation>
    <scope>NUCLEOTIDE SEQUENCE [LARGE SCALE GENOMIC DNA]</scope>
    <source>
        <strain evidence="4">LMG 26416</strain>
    </source>
</reference>
<dbReference type="STRING" id="416943.SAMN05445871_4930"/>
<dbReference type="SUPFAM" id="SSF54106">
    <property type="entry name" value="LysM domain"/>
    <property type="match status" value="1"/>
</dbReference>
<proteinExistence type="predicted"/>
<dbReference type="Pfam" id="PF04773">
    <property type="entry name" value="FecR"/>
    <property type="match status" value="1"/>
</dbReference>
<dbReference type="InterPro" id="IPR006860">
    <property type="entry name" value="FecR"/>
</dbReference>
<keyword evidence="4" id="KW-1185">Reference proteome</keyword>
<feature type="domain" description="LysM" evidence="2">
    <location>
        <begin position="54"/>
        <end position="101"/>
    </location>
</feature>
<protein>
    <submittedName>
        <fullName evidence="3">Uncharacterized conserved protein, contains LysM and FecR domains</fullName>
    </submittedName>
</protein>
<feature type="chain" id="PRO_5030029391" evidence="1">
    <location>
        <begin position="34"/>
        <end position="473"/>
    </location>
</feature>
<dbReference type="Proteomes" id="UP000199120">
    <property type="component" value="Unassembled WGS sequence"/>
</dbReference>